<dbReference type="Pfam" id="PF02518">
    <property type="entry name" value="HATPase_c"/>
    <property type="match status" value="1"/>
</dbReference>
<evidence type="ECO:0000313" key="13">
    <source>
        <dbReference type="Proteomes" id="UP000078292"/>
    </source>
</evidence>
<dbReference type="Proteomes" id="UP000078292">
    <property type="component" value="Unassembled WGS sequence"/>
</dbReference>
<evidence type="ECO:0000259" key="11">
    <source>
        <dbReference type="Pfam" id="PF07730"/>
    </source>
</evidence>
<dbReference type="Gene3D" id="1.20.5.1930">
    <property type="match status" value="1"/>
</dbReference>
<feature type="transmembrane region" description="Helical" evidence="9">
    <location>
        <begin position="21"/>
        <end position="42"/>
    </location>
</feature>
<dbReference type="GO" id="GO:0000155">
    <property type="term" value="F:phosphorelay sensor kinase activity"/>
    <property type="evidence" value="ECO:0007669"/>
    <property type="project" value="InterPro"/>
</dbReference>
<keyword evidence="13" id="KW-1185">Reference proteome</keyword>
<dbReference type="AlphaFoldDB" id="A0A1B7LXQ3"/>
<feature type="transmembrane region" description="Helical" evidence="9">
    <location>
        <begin position="146"/>
        <end position="164"/>
    </location>
</feature>
<dbReference type="STRING" id="1837282.A6F49_14485"/>
<dbReference type="InterPro" id="IPR036890">
    <property type="entry name" value="HATPase_C_sf"/>
</dbReference>
<dbReference type="GO" id="GO:0016020">
    <property type="term" value="C:membrane"/>
    <property type="evidence" value="ECO:0007669"/>
    <property type="project" value="InterPro"/>
</dbReference>
<keyword evidence="5" id="KW-0547">Nucleotide-binding</keyword>
<dbReference type="GO" id="GO:0005524">
    <property type="term" value="F:ATP binding"/>
    <property type="evidence" value="ECO:0007669"/>
    <property type="project" value="UniProtKB-KW"/>
</dbReference>
<keyword evidence="9" id="KW-0812">Transmembrane</keyword>
<gene>
    <name evidence="12" type="ORF">A6F49_14485</name>
</gene>
<keyword evidence="9" id="KW-1133">Transmembrane helix</keyword>
<keyword evidence="6" id="KW-0418">Kinase</keyword>
<evidence type="ECO:0000256" key="2">
    <source>
        <dbReference type="ARBA" id="ARBA00012438"/>
    </source>
</evidence>
<evidence type="ECO:0000256" key="8">
    <source>
        <dbReference type="ARBA" id="ARBA00023012"/>
    </source>
</evidence>
<keyword evidence="4" id="KW-0808">Transferase</keyword>
<keyword evidence="8" id="KW-0902">Two-component regulatory system</keyword>
<keyword evidence="7" id="KW-0067">ATP-binding</keyword>
<evidence type="ECO:0000313" key="12">
    <source>
        <dbReference type="EMBL" id="OAV59947.1"/>
    </source>
</evidence>
<dbReference type="InterPro" id="IPR011712">
    <property type="entry name" value="Sig_transdc_His_kin_sub3_dim/P"/>
</dbReference>
<dbReference type="InterPro" id="IPR003594">
    <property type="entry name" value="HATPase_dom"/>
</dbReference>
<dbReference type="SUPFAM" id="SSF55874">
    <property type="entry name" value="ATPase domain of HSP90 chaperone/DNA topoisomerase II/histidine kinase"/>
    <property type="match status" value="1"/>
</dbReference>
<evidence type="ECO:0000256" key="1">
    <source>
        <dbReference type="ARBA" id="ARBA00000085"/>
    </source>
</evidence>
<keyword evidence="3" id="KW-0597">Phosphoprotein</keyword>
<dbReference type="InterPro" id="IPR050482">
    <property type="entry name" value="Sensor_HK_TwoCompSys"/>
</dbReference>
<evidence type="ECO:0000259" key="10">
    <source>
        <dbReference type="Pfam" id="PF02518"/>
    </source>
</evidence>
<comment type="catalytic activity">
    <reaction evidence="1">
        <text>ATP + protein L-histidine = ADP + protein N-phospho-L-histidine.</text>
        <dbReference type="EC" id="2.7.13.3"/>
    </reaction>
</comment>
<dbReference type="OrthoDB" id="227596at2"/>
<dbReference type="GO" id="GO:0046983">
    <property type="term" value="F:protein dimerization activity"/>
    <property type="evidence" value="ECO:0007669"/>
    <property type="project" value="InterPro"/>
</dbReference>
<name>A0A1B7LXQ3_9MICC</name>
<evidence type="ECO:0000256" key="6">
    <source>
        <dbReference type="ARBA" id="ARBA00022777"/>
    </source>
</evidence>
<proteinExistence type="predicted"/>
<dbReference type="PANTHER" id="PTHR24421">
    <property type="entry name" value="NITRATE/NITRITE SENSOR PROTEIN NARX-RELATED"/>
    <property type="match status" value="1"/>
</dbReference>
<feature type="domain" description="Signal transduction histidine kinase subgroup 3 dimerisation and phosphoacceptor" evidence="11">
    <location>
        <begin position="200"/>
        <end position="262"/>
    </location>
</feature>
<comment type="caution">
    <text evidence="12">The sequence shown here is derived from an EMBL/GenBank/DDBJ whole genome shotgun (WGS) entry which is preliminary data.</text>
</comment>
<accession>A0A1B7LXQ3</accession>
<sequence length="426" mass="46700">MTVQASTSSGLTGNKPIGRDIFSGLVFLTLGLVLLALGVHAFEQYPVLWPFTADQLHWWHTLPLALTCIATWYQTRYPLAVYWIITGVLIIDMTMGVHLAVLLVWGNAVYNTARYTPGRMLRWSLVGIGLAIFVWIVALTGDLGRSVGGIFQVVVVAVISLWWGSEVRGGYERAEMERLKSLAARRREELERQELLRRQRADFAAQLHDTISSHLSTIALYTTGALDMPRQADKDRNVLAEIRHAALAALKDMRELIDVLRTFTTQDDHNQLVTHDPVSLDELLQRLRSAGLELSVTGKPVDSINRLEPAAARLVTQVVQEALTNAYKHGDGTASLDIVVDDDVMTCSIKNPMPSISIDQVSQTPTGLSGGFGLGSMAAAVDDLGGCFTAGVHSDKGHRFWTVSVELPVTPNHHGHAQTAGNNPKE</sequence>
<dbReference type="PANTHER" id="PTHR24421:SF10">
    <property type="entry name" value="NITRATE_NITRITE SENSOR PROTEIN NARQ"/>
    <property type="match status" value="1"/>
</dbReference>
<dbReference type="RefSeq" id="WP_043058428.1">
    <property type="nucleotide sequence ID" value="NZ_LXEY01000021.1"/>
</dbReference>
<feature type="transmembrane region" description="Helical" evidence="9">
    <location>
        <begin position="80"/>
        <end position="108"/>
    </location>
</feature>
<dbReference type="EC" id="2.7.13.3" evidence="2"/>
<evidence type="ECO:0000256" key="7">
    <source>
        <dbReference type="ARBA" id="ARBA00022840"/>
    </source>
</evidence>
<evidence type="ECO:0000256" key="3">
    <source>
        <dbReference type="ARBA" id="ARBA00022553"/>
    </source>
</evidence>
<dbReference type="EMBL" id="LXEY01000021">
    <property type="protein sequence ID" value="OAV59947.1"/>
    <property type="molecule type" value="Genomic_DNA"/>
</dbReference>
<protein>
    <recommendedName>
        <fullName evidence="2">histidine kinase</fullName>
        <ecNumber evidence="2">2.7.13.3</ecNumber>
    </recommendedName>
</protein>
<evidence type="ECO:0000256" key="5">
    <source>
        <dbReference type="ARBA" id="ARBA00022741"/>
    </source>
</evidence>
<dbReference type="Gene3D" id="3.30.565.10">
    <property type="entry name" value="Histidine kinase-like ATPase, C-terminal domain"/>
    <property type="match status" value="1"/>
</dbReference>
<evidence type="ECO:0000256" key="9">
    <source>
        <dbReference type="SAM" id="Phobius"/>
    </source>
</evidence>
<keyword evidence="9" id="KW-0472">Membrane</keyword>
<feature type="domain" description="Histidine kinase/HSP90-like ATPase" evidence="10">
    <location>
        <begin position="313"/>
        <end position="408"/>
    </location>
</feature>
<evidence type="ECO:0000256" key="4">
    <source>
        <dbReference type="ARBA" id="ARBA00022679"/>
    </source>
</evidence>
<organism evidence="12 13">
    <name type="scientific">Enteractinococcus helveticum</name>
    <dbReference type="NCBI Taxonomy" id="1837282"/>
    <lineage>
        <taxon>Bacteria</taxon>
        <taxon>Bacillati</taxon>
        <taxon>Actinomycetota</taxon>
        <taxon>Actinomycetes</taxon>
        <taxon>Micrococcales</taxon>
        <taxon>Micrococcaceae</taxon>
    </lineage>
</organism>
<dbReference type="Pfam" id="PF07730">
    <property type="entry name" value="HisKA_3"/>
    <property type="match status" value="1"/>
</dbReference>
<feature type="transmembrane region" description="Helical" evidence="9">
    <location>
        <begin position="120"/>
        <end position="140"/>
    </location>
</feature>
<reference evidence="12 13" key="1">
    <citation type="submission" date="2016-04" db="EMBL/GenBank/DDBJ databases">
        <title>First whole genome shotgun sequence of the bacterium Enteractinococcus sp. strain UASWS1574.</title>
        <authorList>
            <person name="Crovadore J."/>
            <person name="Chablais R."/>
            <person name="Lefort F."/>
        </authorList>
    </citation>
    <scope>NUCLEOTIDE SEQUENCE [LARGE SCALE GENOMIC DNA]</scope>
    <source>
        <strain evidence="12 13">UASWS1574</strain>
    </source>
</reference>